<reference evidence="1 2" key="1">
    <citation type="submission" date="2017-04" db="EMBL/GenBank/DDBJ databases">
        <authorList>
            <person name="Afonso C.L."/>
            <person name="Miller P.J."/>
            <person name="Scott M.A."/>
            <person name="Spackman E."/>
            <person name="Goraichik I."/>
            <person name="Dimitrov K.M."/>
            <person name="Suarez D.L."/>
            <person name="Swayne D.E."/>
        </authorList>
    </citation>
    <scope>NUCLEOTIDE SEQUENCE [LARGE SCALE GENOMIC DNA]</scope>
    <source>
        <strain evidence="1 2">DSM 11270</strain>
    </source>
</reference>
<proteinExistence type="predicted"/>
<organism evidence="1 2">
    <name type="scientific">Desulfonispora thiosulfatigenes DSM 11270</name>
    <dbReference type="NCBI Taxonomy" id="656914"/>
    <lineage>
        <taxon>Bacteria</taxon>
        <taxon>Bacillati</taxon>
        <taxon>Bacillota</taxon>
        <taxon>Clostridia</taxon>
        <taxon>Eubacteriales</taxon>
        <taxon>Peptococcaceae</taxon>
        <taxon>Desulfonispora</taxon>
    </lineage>
</organism>
<dbReference type="NCBIfam" id="TIGR02906">
    <property type="entry name" value="spore_CotS"/>
    <property type="match status" value="1"/>
</dbReference>
<accession>A0A1W1VH23</accession>
<keyword evidence="1" id="KW-0167">Capsid protein</keyword>
<dbReference type="AlphaFoldDB" id="A0A1W1VH23"/>
<gene>
    <name evidence="1" type="ORF">SAMN00017405_2083</name>
</gene>
<dbReference type="GO" id="GO:0042601">
    <property type="term" value="C:endospore-forming forespore"/>
    <property type="evidence" value="ECO:0007669"/>
    <property type="project" value="TreeGrafter"/>
</dbReference>
<keyword evidence="1" id="KW-0946">Virion</keyword>
<dbReference type="EMBL" id="FWWT01000021">
    <property type="protein sequence ID" value="SMB92677.1"/>
    <property type="molecule type" value="Genomic_DNA"/>
</dbReference>
<dbReference type="SUPFAM" id="SSF56112">
    <property type="entry name" value="Protein kinase-like (PK-like)"/>
    <property type="match status" value="1"/>
</dbReference>
<dbReference type="InterPro" id="IPR047175">
    <property type="entry name" value="CotS-like"/>
</dbReference>
<name>A0A1W1VH23_DESTI</name>
<dbReference type="PANTHER" id="PTHR39179:SF1">
    <property type="entry name" value="SPORE COAT PROTEIN I"/>
    <property type="match status" value="1"/>
</dbReference>
<dbReference type="OrthoDB" id="9771902at2"/>
<dbReference type="Gene3D" id="3.90.1200.10">
    <property type="match status" value="1"/>
</dbReference>
<dbReference type="RefSeq" id="WP_084053685.1">
    <property type="nucleotide sequence ID" value="NZ_FWWT01000021.1"/>
</dbReference>
<dbReference type="InterPro" id="IPR014255">
    <property type="entry name" value="Spore_coat_CotS"/>
</dbReference>
<evidence type="ECO:0000313" key="1">
    <source>
        <dbReference type="EMBL" id="SMB92677.1"/>
    </source>
</evidence>
<dbReference type="Gene3D" id="3.30.200.20">
    <property type="entry name" value="Phosphorylase Kinase, domain 1"/>
    <property type="match status" value="1"/>
</dbReference>
<dbReference type="Proteomes" id="UP000192731">
    <property type="component" value="Unassembled WGS sequence"/>
</dbReference>
<sequence length="342" mass="40869">MATIFRDYVAEAQFILKSYPIKPNIIKQTQYDSKKAVWFVKTNENSYALKRYTLTKEKWSNIISAYYFLFQKGFNIAPLIVTNSFKPWIVSDNNFYILTNWVKGDLPNFENIDDILKITKSIANLHLYSKEYTPQTREYKDNNIELKRKQGLLLEYKYEAENQKNDEFSLLYLKHFEYFFESWENTSQNFNKSAYKKLIKNLDTMPCLCLNSFAPLNFSLDTSENIWILHLDKIHIDLPVLDLRQFIFKIMYTNDCWDKKVLSQIMKKYLEIYPLTEEELNLLLIDLQIPHLFFNISTRYFLFPASKTTQATLTKILHKAIKLEKEKKLVLKDFWELIKTSD</sequence>
<keyword evidence="2" id="KW-1185">Reference proteome</keyword>
<protein>
    <submittedName>
        <fullName evidence="1">Spore coat protein, CotS family</fullName>
    </submittedName>
</protein>
<dbReference type="PANTHER" id="PTHR39179">
    <property type="entry name" value="SPORE COAT PROTEIN I"/>
    <property type="match status" value="1"/>
</dbReference>
<evidence type="ECO:0000313" key="2">
    <source>
        <dbReference type="Proteomes" id="UP000192731"/>
    </source>
</evidence>
<dbReference type="InterPro" id="IPR011009">
    <property type="entry name" value="Kinase-like_dom_sf"/>
</dbReference>
<dbReference type="STRING" id="656914.SAMN00017405_2083"/>